<reference evidence="2 3" key="1">
    <citation type="submission" date="2018-06" db="EMBL/GenBank/DDBJ databases">
        <authorList>
            <consortium name="Pathogen Informatics"/>
            <person name="Doyle S."/>
        </authorList>
    </citation>
    <scope>NUCLEOTIDE SEQUENCE [LARGE SCALE GENOMIC DNA]</scope>
    <source>
        <strain evidence="2 3">NCTC13315</strain>
    </source>
</reference>
<proteinExistence type="predicted"/>
<evidence type="ECO:0000256" key="1">
    <source>
        <dbReference type="SAM" id="Phobius"/>
    </source>
</evidence>
<dbReference type="GO" id="GO:0046677">
    <property type="term" value="P:response to antibiotic"/>
    <property type="evidence" value="ECO:0007669"/>
    <property type="project" value="TreeGrafter"/>
</dbReference>
<dbReference type="PANTHER" id="PTHR38684:SF1">
    <property type="entry name" value="PROTEIN AMPE"/>
    <property type="match status" value="1"/>
</dbReference>
<feature type="transmembrane region" description="Helical" evidence="1">
    <location>
        <begin position="229"/>
        <end position="249"/>
    </location>
</feature>
<evidence type="ECO:0000313" key="3">
    <source>
        <dbReference type="Proteomes" id="UP000254968"/>
    </source>
</evidence>
<feature type="transmembrane region" description="Helical" evidence="1">
    <location>
        <begin position="157"/>
        <end position="180"/>
    </location>
</feature>
<dbReference type="RefSeq" id="WP_115302483.1">
    <property type="nucleotide sequence ID" value="NZ_CAAAHO010000001.1"/>
</dbReference>
<dbReference type="PANTHER" id="PTHR38684">
    <property type="entry name" value="PROTEIN AMPE"/>
    <property type="match status" value="1"/>
</dbReference>
<dbReference type="Proteomes" id="UP000254968">
    <property type="component" value="Unassembled WGS sequence"/>
</dbReference>
<accession>A0A378I0N8</accession>
<protein>
    <submittedName>
        <fullName evidence="2">Inner membrane protein AmpE</fullName>
    </submittedName>
</protein>
<keyword evidence="1" id="KW-0812">Transmembrane</keyword>
<dbReference type="OrthoDB" id="9811967at2"/>
<gene>
    <name evidence="2" type="ORF">NCTC13315_01292</name>
</gene>
<feature type="transmembrane region" description="Helical" evidence="1">
    <location>
        <begin position="124"/>
        <end position="145"/>
    </location>
</feature>
<name>A0A378I0N8_9GAMM</name>
<keyword evidence="3" id="KW-1185">Reference proteome</keyword>
<dbReference type="EMBL" id="UGNV01000001">
    <property type="protein sequence ID" value="STX28758.1"/>
    <property type="molecule type" value="Genomic_DNA"/>
</dbReference>
<dbReference type="GO" id="GO:0005886">
    <property type="term" value="C:plasma membrane"/>
    <property type="evidence" value="ECO:0007669"/>
    <property type="project" value="TreeGrafter"/>
</dbReference>
<sequence>MKLLIILISVLSERHLIHAISATRFNWFSNYVENLTGRFPQAGFIQNPYIALLLLIVPLLLIVWILFALIGHLLFGFLGFLMSLAIFYYCIGPENPFYPMSAPNDELENELAAGNYFAKVNNQLFGIIFWFVVFGPLFVLFYRLVSLCVHYDITKRAALRILTILDWPTSRVTLMLYLFVGNFQQGFNYYQQMFLSSPQNNEAMLSTGGLLAARSQEDEVITLAYAQSLVEHALVVYLILIAVFTLSIWL</sequence>
<organism evidence="2 3">
    <name type="scientific">Legionella beliardensis</name>
    <dbReference type="NCBI Taxonomy" id="91822"/>
    <lineage>
        <taxon>Bacteria</taxon>
        <taxon>Pseudomonadati</taxon>
        <taxon>Pseudomonadota</taxon>
        <taxon>Gammaproteobacteria</taxon>
        <taxon>Legionellales</taxon>
        <taxon>Legionellaceae</taxon>
        <taxon>Legionella</taxon>
    </lineage>
</organism>
<evidence type="ECO:0000313" key="2">
    <source>
        <dbReference type="EMBL" id="STX28758.1"/>
    </source>
</evidence>
<feature type="transmembrane region" description="Helical" evidence="1">
    <location>
        <begin position="43"/>
        <end position="66"/>
    </location>
</feature>
<keyword evidence="1" id="KW-0472">Membrane</keyword>
<dbReference type="AlphaFoldDB" id="A0A378I0N8"/>
<dbReference type="InterPro" id="IPR052966">
    <property type="entry name" value="Beta-lactamase_Reg"/>
</dbReference>
<keyword evidence="1" id="KW-1133">Transmembrane helix</keyword>
<feature type="transmembrane region" description="Helical" evidence="1">
    <location>
        <begin position="73"/>
        <end position="91"/>
    </location>
</feature>